<dbReference type="InterPro" id="IPR001138">
    <property type="entry name" value="Zn2Cys6_DnaBD"/>
</dbReference>
<feature type="region of interest" description="Disordered" evidence="5">
    <location>
        <begin position="455"/>
        <end position="474"/>
    </location>
</feature>
<feature type="region of interest" description="Disordered" evidence="5">
    <location>
        <begin position="1"/>
        <end position="27"/>
    </location>
</feature>
<name>A0A0D1ZWW7_9EURO</name>
<dbReference type="STRING" id="91928.A0A0D1ZWW7"/>
<evidence type="ECO:0000256" key="2">
    <source>
        <dbReference type="ARBA" id="ARBA00023125"/>
    </source>
</evidence>
<keyword evidence="4" id="KW-0539">Nucleus</keyword>
<feature type="compositionally biased region" description="Low complexity" evidence="5">
    <location>
        <begin position="246"/>
        <end position="260"/>
    </location>
</feature>
<feature type="region of interest" description="Disordered" evidence="5">
    <location>
        <begin position="668"/>
        <end position="692"/>
    </location>
</feature>
<proteinExistence type="predicted"/>
<dbReference type="Proteomes" id="UP000053328">
    <property type="component" value="Unassembled WGS sequence"/>
</dbReference>
<dbReference type="InterPro" id="IPR050987">
    <property type="entry name" value="AtrR-like"/>
</dbReference>
<evidence type="ECO:0000256" key="3">
    <source>
        <dbReference type="ARBA" id="ARBA00023163"/>
    </source>
</evidence>
<protein>
    <recommendedName>
        <fullName evidence="6">Zn(2)-C6 fungal-type domain-containing protein</fullName>
    </recommendedName>
</protein>
<dbReference type="SMART" id="SM00066">
    <property type="entry name" value="GAL4"/>
    <property type="match status" value="1"/>
</dbReference>
<evidence type="ECO:0000256" key="5">
    <source>
        <dbReference type="SAM" id="MobiDB-lite"/>
    </source>
</evidence>
<dbReference type="OrthoDB" id="5958943at2759"/>
<gene>
    <name evidence="7" type="ORF">PV08_04378</name>
</gene>
<dbReference type="CDD" id="cd00067">
    <property type="entry name" value="GAL4"/>
    <property type="match status" value="1"/>
</dbReference>
<dbReference type="PROSITE" id="PS50048">
    <property type="entry name" value="ZN2_CY6_FUNGAL_2"/>
    <property type="match status" value="1"/>
</dbReference>
<feature type="compositionally biased region" description="Low complexity" evidence="5">
    <location>
        <begin position="292"/>
        <end position="304"/>
    </location>
</feature>
<keyword evidence="3" id="KW-0804">Transcription</keyword>
<evidence type="ECO:0000256" key="1">
    <source>
        <dbReference type="ARBA" id="ARBA00023015"/>
    </source>
</evidence>
<dbReference type="InterPro" id="IPR036864">
    <property type="entry name" value="Zn2-C6_fun-type_DNA-bd_sf"/>
</dbReference>
<feature type="compositionally biased region" description="Low complexity" evidence="5">
    <location>
        <begin position="225"/>
        <end position="239"/>
    </location>
</feature>
<reference evidence="7 8" key="1">
    <citation type="submission" date="2015-01" db="EMBL/GenBank/DDBJ databases">
        <title>The Genome Sequence of Exophiala spinifera CBS89968.</title>
        <authorList>
            <consortium name="The Broad Institute Genomics Platform"/>
            <person name="Cuomo C."/>
            <person name="de Hoog S."/>
            <person name="Gorbushina A."/>
            <person name="Stielow B."/>
            <person name="Teixiera M."/>
            <person name="Abouelleil A."/>
            <person name="Chapman S.B."/>
            <person name="Priest M."/>
            <person name="Young S.K."/>
            <person name="Wortman J."/>
            <person name="Nusbaum C."/>
            <person name="Birren B."/>
        </authorList>
    </citation>
    <scope>NUCLEOTIDE SEQUENCE [LARGE SCALE GENOMIC DNA]</scope>
    <source>
        <strain evidence="7 8">CBS 89968</strain>
    </source>
</reference>
<dbReference type="GO" id="GO:0008270">
    <property type="term" value="F:zinc ion binding"/>
    <property type="evidence" value="ECO:0007669"/>
    <property type="project" value="InterPro"/>
</dbReference>
<dbReference type="HOGENOM" id="CLU_006237_0_0_1"/>
<evidence type="ECO:0000256" key="4">
    <source>
        <dbReference type="ARBA" id="ARBA00023242"/>
    </source>
</evidence>
<feature type="compositionally biased region" description="Basic and acidic residues" evidence="5">
    <location>
        <begin position="514"/>
        <end position="525"/>
    </location>
</feature>
<dbReference type="AlphaFoldDB" id="A0A0D1ZWW7"/>
<dbReference type="PANTHER" id="PTHR46910">
    <property type="entry name" value="TRANSCRIPTION FACTOR PDR1"/>
    <property type="match status" value="1"/>
</dbReference>
<accession>A0A0D1ZWW7</accession>
<dbReference type="GO" id="GO:0000981">
    <property type="term" value="F:DNA-binding transcription factor activity, RNA polymerase II-specific"/>
    <property type="evidence" value="ECO:0007669"/>
    <property type="project" value="InterPro"/>
</dbReference>
<dbReference type="Gene3D" id="4.10.240.10">
    <property type="entry name" value="Zn(2)-C6 fungal-type DNA-binding domain"/>
    <property type="match status" value="1"/>
</dbReference>
<dbReference type="GO" id="GO:0003677">
    <property type="term" value="F:DNA binding"/>
    <property type="evidence" value="ECO:0007669"/>
    <property type="project" value="UniProtKB-KW"/>
</dbReference>
<dbReference type="RefSeq" id="XP_016237403.1">
    <property type="nucleotide sequence ID" value="XM_016378726.1"/>
</dbReference>
<evidence type="ECO:0000259" key="6">
    <source>
        <dbReference type="PROSITE" id="PS50048"/>
    </source>
</evidence>
<keyword evidence="1" id="KW-0805">Transcription regulation</keyword>
<evidence type="ECO:0000313" key="7">
    <source>
        <dbReference type="EMBL" id="KIW17187.1"/>
    </source>
</evidence>
<evidence type="ECO:0000313" key="8">
    <source>
        <dbReference type="Proteomes" id="UP000053328"/>
    </source>
</evidence>
<dbReference type="VEuPathDB" id="FungiDB:PV08_04378"/>
<feature type="region of interest" description="Disordered" evidence="5">
    <location>
        <begin position="513"/>
        <end position="544"/>
    </location>
</feature>
<keyword evidence="2" id="KW-0238">DNA-binding</keyword>
<feature type="region of interest" description="Disordered" evidence="5">
    <location>
        <begin position="102"/>
        <end position="317"/>
    </location>
</feature>
<keyword evidence="8" id="KW-1185">Reference proteome</keyword>
<feature type="compositionally biased region" description="Basic and acidic residues" evidence="5">
    <location>
        <begin position="181"/>
        <end position="193"/>
    </location>
</feature>
<feature type="compositionally biased region" description="Polar residues" evidence="5">
    <location>
        <begin position="528"/>
        <end position="542"/>
    </location>
</feature>
<feature type="compositionally biased region" description="Low complexity" evidence="5">
    <location>
        <begin position="677"/>
        <end position="692"/>
    </location>
</feature>
<feature type="domain" description="Zn(2)-C6 fungal-type" evidence="6">
    <location>
        <begin position="29"/>
        <end position="80"/>
    </location>
</feature>
<organism evidence="7 8">
    <name type="scientific">Exophiala spinifera</name>
    <dbReference type="NCBI Taxonomy" id="91928"/>
    <lineage>
        <taxon>Eukaryota</taxon>
        <taxon>Fungi</taxon>
        <taxon>Dikarya</taxon>
        <taxon>Ascomycota</taxon>
        <taxon>Pezizomycotina</taxon>
        <taxon>Eurotiomycetes</taxon>
        <taxon>Chaetothyriomycetidae</taxon>
        <taxon>Chaetothyriales</taxon>
        <taxon>Herpotrichiellaceae</taxon>
        <taxon>Exophiala</taxon>
    </lineage>
</organism>
<sequence>MAAIAPSQSLPSDNSNAGYSKTTRRQYQSCDQCRKSRRACDAGSLRVVNFPFTDEDAIGLPRPSCEACSNCARTGKKCTFEWLRSLPRQGLPKGIKRKLDSNVVAPVPTASERETGREATREQSYSSSSLPVPDAFLPSGPIALEERHTSSHHHHSNGYASAPSTLLPHLPSSDFRQGSPESKHADALPEHHPTASRAVGSSSRRDFPCRQNTSSDFHPPALPGSDSSTSSASYEALSSRKGTALSHTSDSGTSASSDSGPGNGRAKSQKRDQHTGAAYGANRSDESSLGNSARRGSSTSTSLSGKKRQSSSPLMNRGQIRFADGALKAMIASGLLRIYHDSFENSLSCWVTEKNCPYETELAELIAQAGPSTTAEEAALRLGDNRIFSRVSRLDSAFTHLRGRQLSARDNKAATDALNSAIMAFASQWSHSSHNTFWRSKEGLSRMRAWQNNNNNAFLPPGTQPNESTESTDFERMIQKTLWHEARKAIQETTEIDSFKVILAYMLFALTQRPPDENQKPKPESTGDAASSDNGNTNTNPLESVCREYPGSGCPPISTGPAGAETEWDPFQTAELEGLASPPVYLETAVRNLFSWRRKVERYRRKSSACQHDGKPIPKLDLKDQQTFNILFWLGVMCDTTSSAITRRPLVIPDEDCAMIREKLDKLSLSGSQADEPSCTTTSFSSSSSPSCRYDDGTYDSSATAPLWDTYLLTFTPARTHTNPFSLPSPARWPCSFEQAAQILQEAIPVKVLMFRRVAHLQTLAARRASPSSLESTITAALDVYSHWNRTYLPFMADCVSSHNDLPPHVQSWYVILDGHWHYGCLLLADTISQVDAEQRTMQVQRDLRRKYGLLAELRRDNARAVARIAEASLSEHAPVFRNNPDFHFACNGSAILTEPWTDVLVRAMGSACRIFINWINVHQNHHNHHHNDHDPTHRWVRENTNLANLYIQAEYCIQGMALLGRKSDAANYTAGVFWKKLKEVYYSGSGGGGGGGDVDNANFNINTNATYTTNTSILTTTTTTTTTNAYTYTNMSSYSNPLGEFDNVSMKKEMT</sequence>
<dbReference type="EMBL" id="KN847494">
    <property type="protein sequence ID" value="KIW17187.1"/>
    <property type="molecule type" value="Genomic_DNA"/>
</dbReference>
<dbReference type="GeneID" id="27331461"/>
<dbReference type="PANTHER" id="PTHR46910:SF1">
    <property type="entry name" value="MISCELLANEOUS ZN(II)2CYS6 TRANSCRIPTION FACTOR (EUROFUNG)-RELATED"/>
    <property type="match status" value="1"/>
</dbReference>
<feature type="compositionally biased region" description="Basic and acidic residues" evidence="5">
    <location>
        <begin position="111"/>
        <end position="121"/>
    </location>
</feature>